<gene>
    <name evidence="8" type="ORF">FFL01_10200</name>
</gene>
<sequence>MNPLELAQIRYSAKKFDSSKKIPQEIIDDLKEILRLAPSSINIQPWKFTFVQNPEIKEKLAAVSMHNVEKVNQAALVVVFSVADDLDAFQDVVNSGVLSDRHRDWYNSLRKNMPEADLKSWMAKQVYIALGVGLNASIALGLDATPMEGIETDKYAAILNMTTYKPLFAMAVGYAAADDHNRLEVTPKSRRPLDDVIESI</sequence>
<dbReference type="SUPFAM" id="SSF55469">
    <property type="entry name" value="FMN-dependent nitroreductase-like"/>
    <property type="match status" value="1"/>
</dbReference>
<keyword evidence="5" id="KW-0521">NADP</keyword>
<dbReference type="Gene3D" id="3.40.109.10">
    <property type="entry name" value="NADH Oxidase"/>
    <property type="match status" value="1"/>
</dbReference>
<organism evidence="8 9">
    <name type="scientific">Flavobacterium flevense</name>
    <dbReference type="NCBI Taxonomy" id="983"/>
    <lineage>
        <taxon>Bacteria</taxon>
        <taxon>Pseudomonadati</taxon>
        <taxon>Bacteroidota</taxon>
        <taxon>Flavobacteriia</taxon>
        <taxon>Flavobacteriales</taxon>
        <taxon>Flavobacteriaceae</taxon>
        <taxon>Flavobacterium</taxon>
    </lineage>
</organism>
<keyword evidence="6" id="KW-0560">Oxidoreductase</keyword>
<comment type="caution">
    <text evidence="8">The sequence shown here is derived from an EMBL/GenBank/DDBJ whole genome shotgun (WGS) entry which is preliminary data.</text>
</comment>
<evidence type="ECO:0000259" key="7">
    <source>
        <dbReference type="Pfam" id="PF00881"/>
    </source>
</evidence>
<dbReference type="EMBL" id="BJNP01000008">
    <property type="protein sequence ID" value="GEC71481.1"/>
    <property type="molecule type" value="Genomic_DNA"/>
</dbReference>
<dbReference type="PANTHER" id="PTHR43673:SF2">
    <property type="entry name" value="NITROREDUCTASE"/>
    <property type="match status" value="1"/>
</dbReference>
<dbReference type="Proteomes" id="UP000316775">
    <property type="component" value="Unassembled WGS sequence"/>
</dbReference>
<evidence type="ECO:0000256" key="6">
    <source>
        <dbReference type="ARBA" id="ARBA00023002"/>
    </source>
</evidence>
<evidence type="ECO:0000256" key="5">
    <source>
        <dbReference type="ARBA" id="ARBA00022857"/>
    </source>
</evidence>
<dbReference type="InterPro" id="IPR029479">
    <property type="entry name" value="Nitroreductase"/>
</dbReference>
<proteinExistence type="inferred from homology"/>
<protein>
    <submittedName>
        <fullName evidence="8">NAD(P)H-dependent oxidoreductase</fullName>
    </submittedName>
</protein>
<name>A0A4Y4ATC3_9FLAO</name>
<evidence type="ECO:0000256" key="2">
    <source>
        <dbReference type="ARBA" id="ARBA00007118"/>
    </source>
</evidence>
<dbReference type="RefSeq" id="WP_073245323.1">
    <property type="nucleotide sequence ID" value="NZ_BJNP01000008.1"/>
</dbReference>
<evidence type="ECO:0000256" key="4">
    <source>
        <dbReference type="ARBA" id="ARBA00022643"/>
    </source>
</evidence>
<evidence type="ECO:0000313" key="8">
    <source>
        <dbReference type="EMBL" id="GEC71481.1"/>
    </source>
</evidence>
<keyword evidence="4" id="KW-0288">FMN</keyword>
<dbReference type="OrthoDB" id="9809288at2"/>
<dbReference type="CDD" id="cd02149">
    <property type="entry name" value="NfsB-like"/>
    <property type="match status" value="1"/>
</dbReference>
<evidence type="ECO:0000313" key="9">
    <source>
        <dbReference type="Proteomes" id="UP000316775"/>
    </source>
</evidence>
<dbReference type="InterPro" id="IPR033878">
    <property type="entry name" value="NfsB-like"/>
</dbReference>
<dbReference type="Pfam" id="PF00881">
    <property type="entry name" value="Nitroreductase"/>
    <property type="match status" value="1"/>
</dbReference>
<reference evidence="8 9" key="1">
    <citation type="submission" date="2019-06" db="EMBL/GenBank/DDBJ databases">
        <title>Whole genome shotgun sequence of Flavobacterium flevense NBRC 14960.</title>
        <authorList>
            <person name="Hosoyama A."/>
            <person name="Uohara A."/>
            <person name="Ohji S."/>
            <person name="Ichikawa N."/>
        </authorList>
    </citation>
    <scope>NUCLEOTIDE SEQUENCE [LARGE SCALE GENOMIC DNA]</scope>
    <source>
        <strain evidence="8 9">NBRC 14960</strain>
    </source>
</reference>
<comment type="similarity">
    <text evidence="2">Belongs to the nitroreductase family.</text>
</comment>
<comment type="cofactor">
    <cofactor evidence="1">
        <name>FMN</name>
        <dbReference type="ChEBI" id="CHEBI:58210"/>
    </cofactor>
</comment>
<dbReference type="InterPro" id="IPR000415">
    <property type="entry name" value="Nitroreductase-like"/>
</dbReference>
<dbReference type="GO" id="GO:0016491">
    <property type="term" value="F:oxidoreductase activity"/>
    <property type="evidence" value="ECO:0007669"/>
    <property type="project" value="UniProtKB-KW"/>
</dbReference>
<dbReference type="AlphaFoldDB" id="A0A4Y4ATC3"/>
<keyword evidence="3" id="KW-0285">Flavoprotein</keyword>
<keyword evidence="9" id="KW-1185">Reference proteome</keyword>
<feature type="domain" description="Nitroreductase" evidence="7">
    <location>
        <begin position="10"/>
        <end position="174"/>
    </location>
</feature>
<evidence type="ECO:0000256" key="1">
    <source>
        <dbReference type="ARBA" id="ARBA00001917"/>
    </source>
</evidence>
<evidence type="ECO:0000256" key="3">
    <source>
        <dbReference type="ARBA" id="ARBA00022630"/>
    </source>
</evidence>
<dbReference type="PANTHER" id="PTHR43673">
    <property type="entry name" value="NAD(P)H NITROREDUCTASE YDGI-RELATED"/>
    <property type="match status" value="1"/>
</dbReference>
<accession>A0A4Y4ATC3</accession>
<dbReference type="STRING" id="983.SAMN05443543_106202"/>